<feature type="compositionally biased region" description="Basic and acidic residues" evidence="1">
    <location>
        <begin position="168"/>
        <end position="185"/>
    </location>
</feature>
<evidence type="ECO:0000256" key="2">
    <source>
        <dbReference type="SAM" id="Phobius"/>
    </source>
</evidence>
<evidence type="ECO:0000256" key="1">
    <source>
        <dbReference type="SAM" id="MobiDB-lite"/>
    </source>
</evidence>
<sequence length="445" mass="43973">MNIRRSVAALSLCAALGVAAAPAASAEDGPAGRSAGLYGTKDPKFDGVWRQSLALLAQDAVGVTPAKSAIDWLAGQQCADGGFPAYRADTTKACDPKKGEFTDATSAAVQALAALGGRADAVEKGIGWLKRHQNEDGGWGMNPGGPSDANSTSAAIGAFAATGQDPAKGGEDGKDGEGGKDDHGGHGGKSPYDALLGLQLGCAAKADERGAFAYTAAKGEPVANELATASAALAIQGKGFVFETVGKDKGAGPKPLRCEDGDSKDGAGSGGAGTPKEAAEAALAHLSRVMSDTGSHLKSAMPGAKDQPDFGGTADAVVALAAGEHSAAAGKPLQWLQSKDSGAVAWAKGDPGALAKLVLAAHAAGANPRDFGGADLVQQLNATGPKPEAAAPDSGADAEGDSDGKGEEKKSDGGGIGGVWWTVGVCAIAGVGIGFLLSGRKRQQL</sequence>
<name>A0ABQ3TZI6_STRHY</name>
<keyword evidence="5" id="KW-1185">Reference proteome</keyword>
<dbReference type="EMBL" id="BNEK01000003">
    <property type="protein sequence ID" value="GHJ28790.1"/>
    <property type="molecule type" value="Genomic_DNA"/>
</dbReference>
<accession>A0ABQ3TZI6</accession>
<keyword evidence="2" id="KW-1133">Transmembrane helix</keyword>
<dbReference type="SUPFAM" id="SSF48239">
    <property type="entry name" value="Terpenoid cyclases/Protein prenyltransferases"/>
    <property type="match status" value="1"/>
</dbReference>
<reference evidence="4" key="1">
    <citation type="submission" date="2024-05" db="EMBL/GenBank/DDBJ databases">
        <title>Whole genome shotgun sequence of Streptomyces hygroscopicus NBRC 113678.</title>
        <authorList>
            <person name="Komaki H."/>
            <person name="Tamura T."/>
        </authorList>
    </citation>
    <scope>NUCLEOTIDE SEQUENCE</scope>
    <source>
        <strain evidence="4">N11-34</strain>
    </source>
</reference>
<evidence type="ECO:0000256" key="3">
    <source>
        <dbReference type="SAM" id="SignalP"/>
    </source>
</evidence>
<gene>
    <name evidence="4" type="ORF">TPA0910_32230</name>
</gene>
<evidence type="ECO:0008006" key="6">
    <source>
        <dbReference type="Google" id="ProtNLM"/>
    </source>
</evidence>
<feature type="signal peptide" evidence="3">
    <location>
        <begin position="1"/>
        <end position="20"/>
    </location>
</feature>
<protein>
    <recommendedName>
        <fullName evidence="6">Secreted protein</fullName>
    </recommendedName>
</protein>
<feature type="compositionally biased region" description="Basic and acidic residues" evidence="1">
    <location>
        <begin position="248"/>
        <end position="265"/>
    </location>
</feature>
<feature type="region of interest" description="Disordered" evidence="1">
    <location>
        <begin position="383"/>
        <end position="413"/>
    </location>
</feature>
<keyword evidence="3" id="KW-0732">Signal</keyword>
<comment type="caution">
    <text evidence="4">The sequence shown here is derived from an EMBL/GenBank/DDBJ whole genome shotgun (WGS) entry which is preliminary data.</text>
</comment>
<evidence type="ECO:0000313" key="4">
    <source>
        <dbReference type="EMBL" id="GHJ28790.1"/>
    </source>
</evidence>
<organism evidence="4 5">
    <name type="scientific">Streptomyces hygroscopicus</name>
    <dbReference type="NCBI Taxonomy" id="1912"/>
    <lineage>
        <taxon>Bacteria</taxon>
        <taxon>Bacillati</taxon>
        <taxon>Actinomycetota</taxon>
        <taxon>Actinomycetes</taxon>
        <taxon>Kitasatosporales</taxon>
        <taxon>Streptomycetaceae</taxon>
        <taxon>Streptomyces</taxon>
        <taxon>Streptomyces violaceusniger group</taxon>
    </lineage>
</organism>
<dbReference type="Proteomes" id="UP001054854">
    <property type="component" value="Unassembled WGS sequence"/>
</dbReference>
<feature type="region of interest" description="Disordered" evidence="1">
    <location>
        <begin position="133"/>
        <end position="152"/>
    </location>
</feature>
<feature type="transmembrane region" description="Helical" evidence="2">
    <location>
        <begin position="418"/>
        <end position="437"/>
    </location>
</feature>
<feature type="region of interest" description="Disordered" evidence="1">
    <location>
        <begin position="162"/>
        <end position="190"/>
    </location>
</feature>
<keyword evidence="2" id="KW-0812">Transmembrane</keyword>
<dbReference type="Gene3D" id="1.50.10.20">
    <property type="match status" value="1"/>
</dbReference>
<dbReference type="RefSeq" id="WP_236257266.1">
    <property type="nucleotide sequence ID" value="NZ_BNEK01000003.1"/>
</dbReference>
<keyword evidence="2" id="KW-0472">Membrane</keyword>
<evidence type="ECO:0000313" key="5">
    <source>
        <dbReference type="Proteomes" id="UP001054854"/>
    </source>
</evidence>
<feature type="chain" id="PRO_5045866466" description="Secreted protein" evidence="3">
    <location>
        <begin position="21"/>
        <end position="445"/>
    </location>
</feature>
<feature type="compositionally biased region" description="Basic and acidic residues" evidence="1">
    <location>
        <begin position="402"/>
        <end position="412"/>
    </location>
</feature>
<dbReference type="InterPro" id="IPR008930">
    <property type="entry name" value="Terpenoid_cyclase/PrenylTrfase"/>
</dbReference>
<proteinExistence type="predicted"/>
<feature type="region of interest" description="Disordered" evidence="1">
    <location>
        <begin position="248"/>
        <end position="278"/>
    </location>
</feature>